<dbReference type="GO" id="GO:0008973">
    <property type="term" value="F:phosphopentomutase activity"/>
    <property type="evidence" value="ECO:0000318"/>
    <property type="project" value="GO_Central"/>
</dbReference>
<dbReference type="Pfam" id="PF02879">
    <property type="entry name" value="PGM_PMM_II"/>
    <property type="match status" value="1"/>
</dbReference>
<dbReference type="InterPro" id="IPR005845">
    <property type="entry name" value="A-D-PHexomutase_a/b/a-II"/>
</dbReference>
<comment type="similarity">
    <text evidence="3">Belongs to the phosphohexose mutase family.</text>
</comment>
<dbReference type="GO" id="GO:0006006">
    <property type="term" value="P:glucose metabolic process"/>
    <property type="evidence" value="ECO:0007669"/>
    <property type="project" value="UniProtKB-KW"/>
</dbReference>
<evidence type="ECO:0000256" key="1">
    <source>
        <dbReference type="ARBA" id="ARBA00001946"/>
    </source>
</evidence>
<dbReference type="GO" id="GO:0005737">
    <property type="term" value="C:cytoplasm"/>
    <property type="evidence" value="ECO:0007669"/>
    <property type="project" value="UniProtKB-SubCell"/>
</dbReference>
<evidence type="ECO:0000259" key="11">
    <source>
        <dbReference type="Pfam" id="PF02878"/>
    </source>
</evidence>
<sequence>MASEDRPPEVNTGKPELDEKILEWLALDKYQPTIDEIKQLVRSRNHEELEKRLLSSLSFGTAGLRSSMGAGFSKMNDLTVIQASQGLAVYLEQTFEDIKEKGVVIGFDARHNSFRLAQRAAAVFLSRDIKVYLFSEMTPTPYVPFAVRFYRAACGVMVTASHNPKDDNGYKVYFDNGAQIRSPHDKGISKCIKENSAPWETSWDLTLPQTHPKRQDPLQETCVAYCSALKNYSHFSDMNRETRIKFTFTPMHGVGQRFAVMAFEAFNLPPFISVKEQMNPDPEFPTVRYPNPEEGKSALDLSMKAADAGGSTVIIANDPDSDRTAVAEKQHDGRWRVLTGNETGALFGWWSFFCHKKDHPHLYPGDHVYMVASTVSSKFLKSMAKEEGFKFDETLTGFKWMGNQAYTRLQEGKTVLFAFEEAIGFMYGTNVLDKDGISAAAVMAEMATYLDRQGLTLTDQLAKLYERYGVHISNNSYYLCHSPPTIVKIFERIRALHGGQYPSHCGPYRISGIRDLTTGFDNTQPDNKAVLPTSKSSQMITFYFTNGCEATLRTSGTEPKIKYYTEIAGRPGEKVDMKAAKSTLQDVVDCIIREFLEPQKNGLIHQSEALSD</sequence>
<keyword evidence="15" id="KW-1185">Reference proteome</keyword>
<dbReference type="GO" id="GO:0000287">
    <property type="term" value="F:magnesium ion binding"/>
    <property type="evidence" value="ECO:0007669"/>
    <property type="project" value="InterPro"/>
</dbReference>
<evidence type="ECO:0000256" key="2">
    <source>
        <dbReference type="ARBA" id="ARBA00004496"/>
    </source>
</evidence>
<evidence type="ECO:0000256" key="10">
    <source>
        <dbReference type="ARBA" id="ARBA00023277"/>
    </source>
</evidence>
<evidence type="ECO:0000256" key="4">
    <source>
        <dbReference type="ARBA" id="ARBA00022490"/>
    </source>
</evidence>
<dbReference type="Pfam" id="PF02880">
    <property type="entry name" value="PGM_PMM_III"/>
    <property type="match status" value="1"/>
</dbReference>
<dbReference type="InterPro" id="IPR016055">
    <property type="entry name" value="A-D-PHexomutase_a/b/a-I/II/III"/>
</dbReference>
<protein>
    <recommendedName>
        <fullName evidence="16">Phosphoglucomutase-2</fullName>
    </recommendedName>
</protein>
<keyword evidence="7" id="KW-0479">Metal-binding</keyword>
<dbReference type="GO" id="GO:0006166">
    <property type="term" value="P:purine ribonucleoside salvage"/>
    <property type="evidence" value="ECO:0000318"/>
    <property type="project" value="GO_Central"/>
</dbReference>
<keyword evidence="10" id="KW-0119">Carbohydrate metabolism</keyword>
<dbReference type="InterPro" id="IPR005846">
    <property type="entry name" value="A-D-PHexomutase_a/b/a-III"/>
</dbReference>
<evidence type="ECO:0000256" key="5">
    <source>
        <dbReference type="ARBA" id="ARBA00022526"/>
    </source>
</evidence>
<dbReference type="eggNOG" id="KOG1220">
    <property type="taxonomic scope" value="Eukaryota"/>
</dbReference>
<dbReference type="SUPFAM" id="SSF53738">
    <property type="entry name" value="Phosphoglucomutase, first 3 domains"/>
    <property type="match status" value="3"/>
</dbReference>
<dbReference type="PROSITE" id="PS00710">
    <property type="entry name" value="PGM_PMM"/>
    <property type="match status" value="1"/>
</dbReference>
<dbReference type="STRING" id="45351.A7RVP4"/>
<dbReference type="PANTHER" id="PTHR45745">
    <property type="entry name" value="PHOSPHOMANNOMUTASE 45A"/>
    <property type="match status" value="1"/>
</dbReference>
<dbReference type="InterPro" id="IPR036900">
    <property type="entry name" value="A-D-PHexomutase_C_sf"/>
</dbReference>
<dbReference type="FunFam" id="3.40.120.10:FF:000017">
    <property type="entry name" value="glucose 1,6-bisphosphate synthase"/>
    <property type="match status" value="1"/>
</dbReference>
<dbReference type="HOGENOM" id="CLU_016950_0_1_1"/>
<comment type="cofactor">
    <cofactor evidence="1">
        <name>Mg(2+)</name>
        <dbReference type="ChEBI" id="CHEBI:18420"/>
    </cofactor>
</comment>
<reference evidence="14 15" key="1">
    <citation type="journal article" date="2007" name="Science">
        <title>Sea anemone genome reveals ancestral eumetazoan gene repertoire and genomic organization.</title>
        <authorList>
            <person name="Putnam N.H."/>
            <person name="Srivastava M."/>
            <person name="Hellsten U."/>
            <person name="Dirks B."/>
            <person name="Chapman J."/>
            <person name="Salamov A."/>
            <person name="Terry A."/>
            <person name="Shapiro H."/>
            <person name="Lindquist E."/>
            <person name="Kapitonov V.V."/>
            <person name="Jurka J."/>
            <person name="Genikhovich G."/>
            <person name="Grigoriev I.V."/>
            <person name="Lucas S.M."/>
            <person name="Steele R.E."/>
            <person name="Finnerty J.R."/>
            <person name="Technau U."/>
            <person name="Martindale M.Q."/>
            <person name="Rokhsar D.S."/>
        </authorList>
    </citation>
    <scope>NUCLEOTIDE SEQUENCE [LARGE SCALE GENOMIC DNA]</scope>
    <source>
        <strain evidence="15">CH2 X CH6</strain>
    </source>
</reference>
<keyword evidence="5" id="KW-0313">Glucose metabolism</keyword>
<dbReference type="Proteomes" id="UP000001593">
    <property type="component" value="Unassembled WGS sequence"/>
</dbReference>
<comment type="subcellular location">
    <subcellularLocation>
        <location evidence="2">Cytoplasm</location>
    </subcellularLocation>
</comment>
<dbReference type="Pfam" id="PF02878">
    <property type="entry name" value="PGM_PMM_I"/>
    <property type="match status" value="1"/>
</dbReference>
<feature type="domain" description="Alpha-D-phosphohexomutase alpha/beta/alpha" evidence="12">
    <location>
        <begin position="224"/>
        <end position="329"/>
    </location>
</feature>
<feature type="domain" description="Alpha-D-phosphohexomutase alpha/beta/alpha" evidence="11">
    <location>
        <begin position="58"/>
        <end position="196"/>
    </location>
</feature>
<evidence type="ECO:0000256" key="3">
    <source>
        <dbReference type="ARBA" id="ARBA00010231"/>
    </source>
</evidence>
<gene>
    <name evidence="14" type="ORF">NEMVEDRAFT_v1g163252</name>
</gene>
<evidence type="ECO:0000313" key="15">
    <source>
        <dbReference type="Proteomes" id="UP000001593"/>
    </source>
</evidence>
<evidence type="ECO:0000256" key="6">
    <source>
        <dbReference type="ARBA" id="ARBA00022553"/>
    </source>
</evidence>
<dbReference type="OrthoDB" id="8300170at2759"/>
<dbReference type="FunCoup" id="A7RVP4">
    <property type="interactions" value="41"/>
</dbReference>
<proteinExistence type="inferred from homology"/>
<dbReference type="AlphaFoldDB" id="A7RVP4"/>
<feature type="domain" description="Alpha-D-phosphohexomutase alpha/beta/alpha" evidence="13">
    <location>
        <begin position="369"/>
        <end position="468"/>
    </location>
</feature>
<dbReference type="OMA" id="HGTSNKP"/>
<name>A7RVP4_NEMVE</name>
<dbReference type="InterPro" id="IPR005844">
    <property type="entry name" value="A-D-PHexomutase_a/b/a-I"/>
</dbReference>
<dbReference type="KEGG" id="nve:5516421"/>
<evidence type="ECO:0000313" key="14">
    <source>
        <dbReference type="EMBL" id="EDO44486.1"/>
    </source>
</evidence>
<dbReference type="Gene3D" id="3.40.120.10">
    <property type="entry name" value="Alpha-D-Glucose-1,6-Bisphosphate, subunit A, domain 3"/>
    <property type="match status" value="3"/>
</dbReference>
<dbReference type="SUPFAM" id="SSF55957">
    <property type="entry name" value="Phosphoglucomutase, C-terminal domain"/>
    <property type="match status" value="1"/>
</dbReference>
<evidence type="ECO:0000256" key="9">
    <source>
        <dbReference type="ARBA" id="ARBA00023235"/>
    </source>
</evidence>
<dbReference type="InterPro" id="IPR016066">
    <property type="entry name" value="A-D-PHexomutase_CS"/>
</dbReference>
<evidence type="ECO:0000259" key="12">
    <source>
        <dbReference type="Pfam" id="PF02879"/>
    </source>
</evidence>
<evidence type="ECO:0000259" key="13">
    <source>
        <dbReference type="Pfam" id="PF02880"/>
    </source>
</evidence>
<keyword evidence="8" id="KW-0460">Magnesium</keyword>
<dbReference type="PhylomeDB" id="A7RVP4"/>
<evidence type="ECO:0008006" key="16">
    <source>
        <dbReference type="Google" id="ProtNLM"/>
    </source>
</evidence>
<evidence type="ECO:0000256" key="8">
    <source>
        <dbReference type="ARBA" id="ARBA00022842"/>
    </source>
</evidence>
<organism evidence="14 15">
    <name type="scientific">Nematostella vectensis</name>
    <name type="common">Starlet sea anemone</name>
    <dbReference type="NCBI Taxonomy" id="45351"/>
    <lineage>
        <taxon>Eukaryota</taxon>
        <taxon>Metazoa</taxon>
        <taxon>Cnidaria</taxon>
        <taxon>Anthozoa</taxon>
        <taxon>Hexacorallia</taxon>
        <taxon>Actiniaria</taxon>
        <taxon>Edwardsiidae</taxon>
        <taxon>Nematostella</taxon>
    </lineage>
</organism>
<dbReference type="FunFam" id="3.40.120.10:FF:000035">
    <property type="entry name" value="Pgm3p"/>
    <property type="match status" value="1"/>
</dbReference>
<accession>A7RVP4</accession>
<dbReference type="EMBL" id="DS469544">
    <property type="protein sequence ID" value="EDO44486.1"/>
    <property type="molecule type" value="Genomic_DNA"/>
</dbReference>
<keyword evidence="4" id="KW-0963">Cytoplasm</keyword>
<dbReference type="CDD" id="cd05799">
    <property type="entry name" value="PGM2"/>
    <property type="match status" value="1"/>
</dbReference>
<keyword evidence="6" id="KW-0597">Phosphoprotein</keyword>
<keyword evidence="9" id="KW-0413">Isomerase</keyword>
<dbReference type="PANTHER" id="PTHR45745:SF1">
    <property type="entry name" value="PHOSPHOGLUCOMUTASE 2B-RELATED"/>
    <property type="match status" value="1"/>
</dbReference>
<dbReference type="InParanoid" id="A7RVP4"/>
<evidence type="ECO:0000256" key="7">
    <source>
        <dbReference type="ARBA" id="ARBA00022723"/>
    </source>
</evidence>